<evidence type="ECO:0000256" key="1">
    <source>
        <dbReference type="ARBA" id="ARBA00001971"/>
    </source>
</evidence>
<evidence type="ECO:0000256" key="11">
    <source>
        <dbReference type="ARBA" id="ARBA00023033"/>
    </source>
</evidence>
<keyword evidence="5 13" id="KW-0349">Heme</keyword>
<keyword evidence="17" id="KW-1185">Reference proteome</keyword>
<evidence type="ECO:0000256" key="10">
    <source>
        <dbReference type="ARBA" id="ARBA00023004"/>
    </source>
</evidence>
<keyword evidence="10 13" id="KW-0408">Iron</keyword>
<evidence type="ECO:0000256" key="2">
    <source>
        <dbReference type="ARBA" id="ARBA00004174"/>
    </source>
</evidence>
<dbReference type="InterPro" id="IPR050476">
    <property type="entry name" value="Insect_CytP450_Detox"/>
</dbReference>
<dbReference type="AlphaFoldDB" id="A0AAW1IDJ9"/>
<dbReference type="GO" id="GO:0020037">
    <property type="term" value="F:heme binding"/>
    <property type="evidence" value="ECO:0007669"/>
    <property type="project" value="InterPro"/>
</dbReference>
<evidence type="ECO:0000256" key="7">
    <source>
        <dbReference type="ARBA" id="ARBA00022824"/>
    </source>
</evidence>
<evidence type="ECO:0000256" key="5">
    <source>
        <dbReference type="ARBA" id="ARBA00022617"/>
    </source>
</evidence>
<feature type="transmembrane region" description="Helical" evidence="15">
    <location>
        <begin position="473"/>
        <end position="494"/>
    </location>
</feature>
<evidence type="ECO:0000313" key="17">
    <source>
        <dbReference type="Proteomes" id="UP001458880"/>
    </source>
</evidence>
<dbReference type="GO" id="GO:0016705">
    <property type="term" value="F:oxidoreductase activity, acting on paired donors, with incorporation or reduction of molecular oxygen"/>
    <property type="evidence" value="ECO:0007669"/>
    <property type="project" value="InterPro"/>
</dbReference>
<keyword evidence="11 14" id="KW-0503">Monooxygenase</keyword>
<dbReference type="Proteomes" id="UP001458880">
    <property type="component" value="Unassembled WGS sequence"/>
</dbReference>
<evidence type="ECO:0000256" key="8">
    <source>
        <dbReference type="ARBA" id="ARBA00022848"/>
    </source>
</evidence>
<feature type="binding site" description="axial binding residue" evidence="13">
    <location>
        <position position="443"/>
    </location>
    <ligand>
        <name>heme</name>
        <dbReference type="ChEBI" id="CHEBI:30413"/>
    </ligand>
    <ligandPart>
        <name>Fe</name>
        <dbReference type="ChEBI" id="CHEBI:18248"/>
    </ligandPart>
</feature>
<dbReference type="InterPro" id="IPR001128">
    <property type="entry name" value="Cyt_P450"/>
</dbReference>
<keyword evidence="7" id="KW-0256">Endoplasmic reticulum</keyword>
<sequence length="498" mass="57372">MYILLALISAIFAAIYFYYKQSFTYWQSRGVPHLTPSMPFGNLNKPWSIPLVDQVTKQYKIFKKRGERQAGFYLMTEPIYIPIDPEFVKNVMIKDFHHFTDRGLYVNDEAQPVIGNLFFSDGQKWKNLRQKLTPTFTSGKMKMMFNTMMNCTVPLQESIGQIADNNETFDAKDVMSKYTTDVIGSCAFGIECNSFKDPDSDFRKYGRLMFEENAIKAMKFLFSLSFGNLAKKIGLKNMEPEVAEFFTKVAVDTYNYRIKNNVKRNDFMQLLIDMMDKDNNGGQKSNFLTMNDFVAQVILFFVAGFDTSSVTLSFTLFTLASHQDIQGKLRQEIKNVLKKYNGEITYDALQEMKYMEQVINETMRLYPIAPVLGRVCTQNYTMPSTNLVIEKGTKVFIPNWGLQRDPDYFPDPDKFDPERFSDENKGSIDPGTYLPFGEGPRICIGLRFAMMQMKMCLAALLKDYEFRMNPKTIVPLQLGFGFVISVKGGIWLNVKRIS</sequence>
<dbReference type="InterPro" id="IPR002401">
    <property type="entry name" value="Cyt_P450_E_grp-I"/>
</dbReference>
<dbReference type="GO" id="GO:0004497">
    <property type="term" value="F:monooxygenase activity"/>
    <property type="evidence" value="ECO:0007669"/>
    <property type="project" value="UniProtKB-KW"/>
</dbReference>
<dbReference type="InterPro" id="IPR017972">
    <property type="entry name" value="Cyt_P450_CS"/>
</dbReference>
<dbReference type="SUPFAM" id="SSF48264">
    <property type="entry name" value="Cytochrome P450"/>
    <property type="match status" value="1"/>
</dbReference>
<evidence type="ECO:0000256" key="9">
    <source>
        <dbReference type="ARBA" id="ARBA00023002"/>
    </source>
</evidence>
<evidence type="ECO:0000256" key="4">
    <source>
        <dbReference type="ARBA" id="ARBA00010617"/>
    </source>
</evidence>
<proteinExistence type="inferred from homology"/>
<comment type="subcellular location">
    <subcellularLocation>
        <location evidence="3">Endoplasmic reticulum membrane</location>
        <topology evidence="3">Peripheral membrane protein</topology>
    </subcellularLocation>
    <subcellularLocation>
        <location evidence="2">Microsome membrane</location>
        <topology evidence="2">Peripheral membrane protein</topology>
    </subcellularLocation>
</comment>
<evidence type="ECO:0000256" key="3">
    <source>
        <dbReference type="ARBA" id="ARBA00004406"/>
    </source>
</evidence>
<dbReference type="PANTHER" id="PTHR24292:SF100">
    <property type="entry name" value="CYTOCHROME P450 6A16, ISOFORM B-RELATED"/>
    <property type="match status" value="1"/>
</dbReference>
<evidence type="ECO:0000313" key="16">
    <source>
        <dbReference type="EMBL" id="KAK9687396.1"/>
    </source>
</evidence>
<evidence type="ECO:0000256" key="15">
    <source>
        <dbReference type="SAM" id="Phobius"/>
    </source>
</evidence>
<dbReference type="GO" id="GO:0005506">
    <property type="term" value="F:iron ion binding"/>
    <property type="evidence" value="ECO:0007669"/>
    <property type="project" value="InterPro"/>
</dbReference>
<organism evidence="16 17">
    <name type="scientific">Popillia japonica</name>
    <name type="common">Japanese beetle</name>
    <dbReference type="NCBI Taxonomy" id="7064"/>
    <lineage>
        <taxon>Eukaryota</taxon>
        <taxon>Metazoa</taxon>
        <taxon>Ecdysozoa</taxon>
        <taxon>Arthropoda</taxon>
        <taxon>Hexapoda</taxon>
        <taxon>Insecta</taxon>
        <taxon>Pterygota</taxon>
        <taxon>Neoptera</taxon>
        <taxon>Endopterygota</taxon>
        <taxon>Coleoptera</taxon>
        <taxon>Polyphaga</taxon>
        <taxon>Scarabaeiformia</taxon>
        <taxon>Scarabaeidae</taxon>
        <taxon>Rutelinae</taxon>
        <taxon>Popillia</taxon>
    </lineage>
</organism>
<keyword evidence="9 14" id="KW-0560">Oxidoreductase</keyword>
<dbReference type="PANTHER" id="PTHR24292">
    <property type="entry name" value="CYTOCHROME P450"/>
    <property type="match status" value="1"/>
</dbReference>
<accession>A0AAW1IDJ9</accession>
<comment type="similarity">
    <text evidence="4 14">Belongs to the cytochrome P450 family.</text>
</comment>
<evidence type="ECO:0000256" key="13">
    <source>
        <dbReference type="PIRSR" id="PIRSR602401-1"/>
    </source>
</evidence>
<dbReference type="PROSITE" id="PS00086">
    <property type="entry name" value="CYTOCHROME_P450"/>
    <property type="match status" value="1"/>
</dbReference>
<dbReference type="Gene3D" id="1.10.630.10">
    <property type="entry name" value="Cytochrome P450"/>
    <property type="match status" value="1"/>
</dbReference>
<comment type="caution">
    <text evidence="16">The sequence shown here is derived from an EMBL/GenBank/DDBJ whole genome shotgun (WGS) entry which is preliminary data.</text>
</comment>
<dbReference type="CDD" id="cd11056">
    <property type="entry name" value="CYP6-like"/>
    <property type="match status" value="1"/>
</dbReference>
<gene>
    <name evidence="16" type="ORF">QE152_g36305</name>
</gene>
<reference evidence="16 17" key="1">
    <citation type="journal article" date="2024" name="BMC Genomics">
        <title>De novo assembly and annotation of Popillia japonica's genome with initial clues to its potential as an invasive pest.</title>
        <authorList>
            <person name="Cucini C."/>
            <person name="Boschi S."/>
            <person name="Funari R."/>
            <person name="Cardaioli E."/>
            <person name="Iannotti N."/>
            <person name="Marturano G."/>
            <person name="Paoli F."/>
            <person name="Bruttini M."/>
            <person name="Carapelli A."/>
            <person name="Frati F."/>
            <person name="Nardi F."/>
        </authorList>
    </citation>
    <scope>NUCLEOTIDE SEQUENCE [LARGE SCALE GENOMIC DNA]</scope>
    <source>
        <strain evidence="16">DMR45628</strain>
    </source>
</reference>
<name>A0AAW1IDJ9_POPJA</name>
<protein>
    <submittedName>
        <fullName evidence="16">Cytochrome P450</fullName>
    </submittedName>
</protein>
<comment type="cofactor">
    <cofactor evidence="1 13">
        <name>heme</name>
        <dbReference type="ChEBI" id="CHEBI:30413"/>
    </cofactor>
</comment>
<evidence type="ECO:0000256" key="6">
    <source>
        <dbReference type="ARBA" id="ARBA00022723"/>
    </source>
</evidence>
<dbReference type="FunFam" id="1.10.630.10:FF:000042">
    <property type="entry name" value="Cytochrome P450"/>
    <property type="match status" value="1"/>
</dbReference>
<dbReference type="InterPro" id="IPR036396">
    <property type="entry name" value="Cyt_P450_sf"/>
</dbReference>
<keyword evidence="12 15" id="KW-0472">Membrane</keyword>
<dbReference type="Pfam" id="PF00067">
    <property type="entry name" value="p450"/>
    <property type="match status" value="1"/>
</dbReference>
<dbReference type="PRINTS" id="PR00463">
    <property type="entry name" value="EP450I"/>
</dbReference>
<keyword evidence="6 13" id="KW-0479">Metal-binding</keyword>
<dbReference type="PRINTS" id="PR00385">
    <property type="entry name" value="P450"/>
</dbReference>
<evidence type="ECO:0000256" key="12">
    <source>
        <dbReference type="ARBA" id="ARBA00023136"/>
    </source>
</evidence>
<evidence type="ECO:0000256" key="14">
    <source>
        <dbReference type="RuleBase" id="RU000461"/>
    </source>
</evidence>
<dbReference type="GO" id="GO:0005789">
    <property type="term" value="C:endoplasmic reticulum membrane"/>
    <property type="evidence" value="ECO:0007669"/>
    <property type="project" value="UniProtKB-SubCell"/>
</dbReference>
<keyword evidence="8" id="KW-0492">Microsome</keyword>
<dbReference type="EMBL" id="JASPKY010000645">
    <property type="protein sequence ID" value="KAK9687396.1"/>
    <property type="molecule type" value="Genomic_DNA"/>
</dbReference>
<keyword evidence="15" id="KW-1133">Transmembrane helix</keyword>
<keyword evidence="15" id="KW-0812">Transmembrane</keyword>